<proteinExistence type="predicted"/>
<dbReference type="PANTHER" id="PTHR33789:SF9">
    <property type="entry name" value="OS01G0199300 PROTEIN"/>
    <property type="match status" value="1"/>
</dbReference>
<name>A0A8J5RT09_ZIZPA</name>
<reference evidence="1" key="2">
    <citation type="submission" date="2021-02" db="EMBL/GenBank/DDBJ databases">
        <authorList>
            <person name="Kimball J.A."/>
            <person name="Haas M.W."/>
            <person name="Macchietto M."/>
            <person name="Kono T."/>
            <person name="Duquette J."/>
            <person name="Shao M."/>
        </authorList>
    </citation>
    <scope>NUCLEOTIDE SEQUENCE</scope>
    <source>
        <tissue evidence="1">Fresh leaf tissue</tissue>
    </source>
</reference>
<reference evidence="1" key="1">
    <citation type="journal article" date="2021" name="bioRxiv">
        <title>Whole Genome Assembly and Annotation of Northern Wild Rice, Zizania palustris L., Supports a Whole Genome Duplication in the Zizania Genus.</title>
        <authorList>
            <person name="Haas M."/>
            <person name="Kono T."/>
            <person name="Macchietto M."/>
            <person name="Millas R."/>
            <person name="McGilp L."/>
            <person name="Shao M."/>
            <person name="Duquette J."/>
            <person name="Hirsch C.N."/>
            <person name="Kimball J."/>
        </authorList>
    </citation>
    <scope>NUCLEOTIDE SEQUENCE</scope>
    <source>
        <tissue evidence="1">Fresh leaf tissue</tissue>
    </source>
</reference>
<dbReference type="InterPro" id="IPR053249">
    <property type="entry name" value="LFS"/>
</dbReference>
<organism evidence="1 2">
    <name type="scientific">Zizania palustris</name>
    <name type="common">Northern wild rice</name>
    <dbReference type="NCBI Taxonomy" id="103762"/>
    <lineage>
        <taxon>Eukaryota</taxon>
        <taxon>Viridiplantae</taxon>
        <taxon>Streptophyta</taxon>
        <taxon>Embryophyta</taxon>
        <taxon>Tracheophyta</taxon>
        <taxon>Spermatophyta</taxon>
        <taxon>Magnoliopsida</taxon>
        <taxon>Liliopsida</taxon>
        <taxon>Poales</taxon>
        <taxon>Poaceae</taxon>
        <taxon>BOP clade</taxon>
        <taxon>Oryzoideae</taxon>
        <taxon>Oryzeae</taxon>
        <taxon>Zizaniinae</taxon>
        <taxon>Zizania</taxon>
    </lineage>
</organism>
<gene>
    <name evidence="1" type="ORF">GUJ93_ZPchr0001g32064</name>
</gene>
<dbReference type="AlphaFoldDB" id="A0A8J5RT09"/>
<dbReference type="CDD" id="cd07821">
    <property type="entry name" value="PYR_PYL_RCAR_like"/>
    <property type="match status" value="1"/>
</dbReference>
<sequence>MNRLLEMLLCRRQLASVFFRHGSSHALTHECHPCPRVLRYYISSPTCCPPRERRNARVKHDKHVQVKVEPSMGEEEQGRWGGGAAEQWRGAVEAALPGTPACAAWRHVASFFDAHRYLPGIDVCERVDDESDGGDLVPGCVRHVASSAAGLWAREELLEADHAARRLRYAVVDSNMGFGRYVATLRVLEVEHEEDGSGGGGCRISWAFECDAVHGEGWSEAALVMRLEASVAGMAERVQQAAAATA</sequence>
<dbReference type="Proteomes" id="UP000729402">
    <property type="component" value="Unassembled WGS sequence"/>
</dbReference>
<evidence type="ECO:0000313" key="1">
    <source>
        <dbReference type="EMBL" id="KAG8052874.1"/>
    </source>
</evidence>
<dbReference type="Pfam" id="PF10604">
    <property type="entry name" value="Polyketide_cyc2"/>
    <property type="match status" value="1"/>
</dbReference>
<dbReference type="EMBL" id="JAAALK010000288">
    <property type="protein sequence ID" value="KAG8052874.1"/>
    <property type="molecule type" value="Genomic_DNA"/>
</dbReference>
<comment type="caution">
    <text evidence="1">The sequence shown here is derived from an EMBL/GenBank/DDBJ whole genome shotgun (WGS) entry which is preliminary data.</text>
</comment>
<dbReference type="PANTHER" id="PTHR33789">
    <property type="entry name" value="LACHRYMATORY-FACTOR SYNTHASE"/>
    <property type="match status" value="1"/>
</dbReference>
<protein>
    <submittedName>
        <fullName evidence="1">Uncharacterized protein</fullName>
    </submittedName>
</protein>
<dbReference type="OrthoDB" id="1929286at2759"/>
<evidence type="ECO:0000313" key="2">
    <source>
        <dbReference type="Proteomes" id="UP000729402"/>
    </source>
</evidence>
<dbReference type="InterPro" id="IPR019587">
    <property type="entry name" value="Polyketide_cyclase/dehydratase"/>
</dbReference>
<accession>A0A8J5RT09</accession>
<keyword evidence="2" id="KW-1185">Reference proteome</keyword>